<dbReference type="OrthoDB" id="1022638at2759"/>
<evidence type="ECO:0008006" key="3">
    <source>
        <dbReference type="Google" id="ProtNLM"/>
    </source>
</evidence>
<evidence type="ECO:0000313" key="1">
    <source>
        <dbReference type="EMBL" id="KAF2035559.1"/>
    </source>
</evidence>
<proteinExistence type="predicted"/>
<organism evidence="1 2">
    <name type="scientific">Setomelanomma holmii</name>
    <dbReference type="NCBI Taxonomy" id="210430"/>
    <lineage>
        <taxon>Eukaryota</taxon>
        <taxon>Fungi</taxon>
        <taxon>Dikarya</taxon>
        <taxon>Ascomycota</taxon>
        <taxon>Pezizomycotina</taxon>
        <taxon>Dothideomycetes</taxon>
        <taxon>Pleosporomycetidae</taxon>
        <taxon>Pleosporales</taxon>
        <taxon>Pleosporineae</taxon>
        <taxon>Phaeosphaeriaceae</taxon>
        <taxon>Setomelanomma</taxon>
    </lineage>
</organism>
<name>A0A9P4HL61_9PLEO</name>
<accession>A0A9P4HL61</accession>
<evidence type="ECO:0000313" key="2">
    <source>
        <dbReference type="Proteomes" id="UP000799777"/>
    </source>
</evidence>
<dbReference type="PANTHER" id="PTHR47843:SF2">
    <property type="entry name" value="BTB DOMAIN-CONTAINING PROTEIN"/>
    <property type="match status" value="1"/>
</dbReference>
<comment type="caution">
    <text evidence="1">The sequence shown here is derived from an EMBL/GenBank/DDBJ whole genome shotgun (WGS) entry which is preliminary data.</text>
</comment>
<dbReference type="PANTHER" id="PTHR47843">
    <property type="entry name" value="BTB DOMAIN-CONTAINING PROTEIN-RELATED"/>
    <property type="match status" value="1"/>
</dbReference>
<reference evidence="1" key="1">
    <citation type="journal article" date="2020" name="Stud. Mycol.">
        <title>101 Dothideomycetes genomes: a test case for predicting lifestyles and emergence of pathogens.</title>
        <authorList>
            <person name="Haridas S."/>
            <person name="Albert R."/>
            <person name="Binder M."/>
            <person name="Bloem J."/>
            <person name="Labutti K."/>
            <person name="Salamov A."/>
            <person name="Andreopoulos B."/>
            <person name="Baker S."/>
            <person name="Barry K."/>
            <person name="Bills G."/>
            <person name="Bluhm B."/>
            <person name="Cannon C."/>
            <person name="Castanera R."/>
            <person name="Culley D."/>
            <person name="Daum C."/>
            <person name="Ezra D."/>
            <person name="Gonzalez J."/>
            <person name="Henrissat B."/>
            <person name="Kuo A."/>
            <person name="Liang C."/>
            <person name="Lipzen A."/>
            <person name="Lutzoni F."/>
            <person name="Magnuson J."/>
            <person name="Mondo S."/>
            <person name="Nolan M."/>
            <person name="Ohm R."/>
            <person name="Pangilinan J."/>
            <person name="Park H.-J."/>
            <person name="Ramirez L."/>
            <person name="Alfaro M."/>
            <person name="Sun H."/>
            <person name="Tritt A."/>
            <person name="Yoshinaga Y."/>
            <person name="Zwiers L.-H."/>
            <person name="Turgeon B."/>
            <person name="Goodwin S."/>
            <person name="Spatafora J."/>
            <person name="Crous P."/>
            <person name="Grigoriev I."/>
        </authorList>
    </citation>
    <scope>NUCLEOTIDE SEQUENCE</scope>
    <source>
        <strain evidence="1">CBS 110217</strain>
    </source>
</reference>
<dbReference type="EMBL" id="ML978157">
    <property type="protein sequence ID" value="KAF2035559.1"/>
    <property type="molecule type" value="Genomic_DNA"/>
</dbReference>
<dbReference type="AlphaFoldDB" id="A0A9P4HL61"/>
<dbReference type="Proteomes" id="UP000799777">
    <property type="component" value="Unassembled WGS sequence"/>
</dbReference>
<keyword evidence="2" id="KW-1185">Reference proteome</keyword>
<gene>
    <name evidence="1" type="ORF">EK21DRAFT_107080</name>
</gene>
<protein>
    <recommendedName>
        <fullName evidence="3">BTB domain-containing protein</fullName>
    </recommendedName>
</protein>
<sequence>MNNMFVKEFQKWHFGDEGGRPTLSFAFATLPNKCALLQALVAAYCSTWDDNDQDFGQAAQDELPRAFLRCVMKRFQELSLRDDEEKDGEVRCYPEHATEDEKKKCTTQHMRYDEKRGNQRRFVVVDIGPDHVRHHVHNALLTHHSEYFRNIFRGPWKEA</sequence>